<dbReference type="GO" id="GO:0003951">
    <property type="term" value="F:NAD+ kinase activity"/>
    <property type="evidence" value="ECO:0007669"/>
    <property type="project" value="UniProtKB-EC"/>
</dbReference>
<dbReference type="GO" id="GO:0019674">
    <property type="term" value="P:NAD+ metabolic process"/>
    <property type="evidence" value="ECO:0007669"/>
    <property type="project" value="InterPro"/>
</dbReference>
<keyword evidence="2 5" id="KW-0418">Kinase</keyword>
<evidence type="ECO:0000256" key="4">
    <source>
        <dbReference type="ARBA" id="ARBA00023027"/>
    </source>
</evidence>
<dbReference type="SUPFAM" id="SSF111331">
    <property type="entry name" value="NAD kinase/diacylglycerol kinase-like"/>
    <property type="match status" value="1"/>
</dbReference>
<accession>A0A644WZ49</accession>
<dbReference type="EMBL" id="VSSQ01001529">
    <property type="protein sequence ID" value="MPM09099.1"/>
    <property type="molecule type" value="Genomic_DNA"/>
</dbReference>
<evidence type="ECO:0000256" key="2">
    <source>
        <dbReference type="ARBA" id="ARBA00022777"/>
    </source>
</evidence>
<dbReference type="GO" id="GO:0006741">
    <property type="term" value="P:NADP+ biosynthetic process"/>
    <property type="evidence" value="ECO:0007669"/>
    <property type="project" value="InterPro"/>
</dbReference>
<keyword evidence="1 5" id="KW-0808">Transferase</keyword>
<dbReference type="HAMAP" id="MF_00361">
    <property type="entry name" value="NAD_kinase"/>
    <property type="match status" value="1"/>
</dbReference>
<keyword evidence="4" id="KW-0520">NAD</keyword>
<dbReference type="InterPro" id="IPR017437">
    <property type="entry name" value="ATP-NAD_kinase_PpnK-typ_C"/>
</dbReference>
<gene>
    <name evidence="5" type="primary">nadK_19</name>
    <name evidence="5" type="ORF">SDC9_55415</name>
</gene>
<name>A0A644WZ49_9ZZZZ</name>
<keyword evidence="3" id="KW-0521">NADP</keyword>
<evidence type="ECO:0000256" key="1">
    <source>
        <dbReference type="ARBA" id="ARBA00022679"/>
    </source>
</evidence>
<dbReference type="Gene3D" id="3.40.50.10330">
    <property type="entry name" value="Probable inorganic polyphosphate/atp-NAD kinase, domain 1"/>
    <property type="match status" value="1"/>
</dbReference>
<proteinExistence type="inferred from homology"/>
<protein>
    <submittedName>
        <fullName evidence="5">NAD kinase</fullName>
        <ecNumber evidence="5">2.7.1.23</ecNumber>
    </submittedName>
</protein>
<dbReference type="AlphaFoldDB" id="A0A644WZ49"/>
<dbReference type="PANTHER" id="PTHR20275">
    <property type="entry name" value="NAD KINASE"/>
    <property type="match status" value="1"/>
</dbReference>
<dbReference type="Pfam" id="PF20143">
    <property type="entry name" value="NAD_kinase_C"/>
    <property type="match status" value="1"/>
</dbReference>
<organism evidence="5">
    <name type="scientific">bioreactor metagenome</name>
    <dbReference type="NCBI Taxonomy" id="1076179"/>
    <lineage>
        <taxon>unclassified sequences</taxon>
        <taxon>metagenomes</taxon>
        <taxon>ecological metagenomes</taxon>
    </lineage>
</organism>
<dbReference type="EC" id="2.7.1.23" evidence="5"/>
<sequence>MRVVLCPNPYRDAGLKTTLAARDILNQVGIETEIALPFDLEAVRRRELPQELYYCDLDEALEDADMLVCFGGDGTLLHSAKHAVRNAVPILGVNIGSVGFMAELERGDLKQLTKLSTGDYTTERRMMLDVKVRRGDRIVFHDVALNDAAITKGAVARVIDINICGDGVLIAEYSGDGVVISSPTGSTGYSLSAGGPIVEPTAENLIVTPICAHSLRVKPLVLDKSRTVSVRTGREAHKSAYLSVDGGKAFRLNGGDTVETSNSAQHTTLVRLTGKSFYRIVYQKLGKA</sequence>
<evidence type="ECO:0000256" key="3">
    <source>
        <dbReference type="ARBA" id="ARBA00022857"/>
    </source>
</evidence>
<dbReference type="Pfam" id="PF01513">
    <property type="entry name" value="NAD_kinase"/>
    <property type="match status" value="1"/>
</dbReference>
<evidence type="ECO:0000313" key="5">
    <source>
        <dbReference type="EMBL" id="MPM09099.1"/>
    </source>
</evidence>
<dbReference type="InterPro" id="IPR002504">
    <property type="entry name" value="NADK"/>
</dbReference>
<comment type="caution">
    <text evidence="5">The sequence shown here is derived from an EMBL/GenBank/DDBJ whole genome shotgun (WGS) entry which is preliminary data.</text>
</comment>
<dbReference type="Gene3D" id="2.60.200.30">
    <property type="entry name" value="Probable inorganic polyphosphate/atp-NAD kinase, domain 2"/>
    <property type="match status" value="1"/>
</dbReference>
<reference evidence="5" key="1">
    <citation type="submission" date="2019-08" db="EMBL/GenBank/DDBJ databases">
        <authorList>
            <person name="Kucharzyk K."/>
            <person name="Murdoch R.W."/>
            <person name="Higgins S."/>
            <person name="Loffler F."/>
        </authorList>
    </citation>
    <scope>NUCLEOTIDE SEQUENCE</scope>
</reference>
<dbReference type="InterPro" id="IPR016064">
    <property type="entry name" value="NAD/diacylglycerol_kinase_sf"/>
</dbReference>
<dbReference type="InterPro" id="IPR017438">
    <property type="entry name" value="ATP-NAD_kinase_N"/>
</dbReference>
<dbReference type="PANTHER" id="PTHR20275:SF0">
    <property type="entry name" value="NAD KINASE"/>
    <property type="match status" value="1"/>
</dbReference>